<evidence type="ECO:0000313" key="2">
    <source>
        <dbReference type="EMBL" id="KAK1609422.1"/>
    </source>
</evidence>
<feature type="compositionally biased region" description="Basic and acidic residues" evidence="1">
    <location>
        <begin position="8"/>
        <end position="19"/>
    </location>
</feature>
<reference evidence="2" key="1">
    <citation type="submission" date="2023-07" db="EMBL/GenBank/DDBJ databases">
        <title>A chromosome-level genome assembly of Lolium multiflorum.</title>
        <authorList>
            <person name="Chen Y."/>
            <person name="Copetti D."/>
            <person name="Kolliker R."/>
            <person name="Studer B."/>
        </authorList>
    </citation>
    <scope>NUCLEOTIDE SEQUENCE</scope>
    <source>
        <strain evidence="2">02402/16</strain>
        <tissue evidence="2">Leaf</tissue>
    </source>
</reference>
<accession>A0AAD8VIZ8</accession>
<dbReference type="AlphaFoldDB" id="A0AAD8VIZ8"/>
<evidence type="ECO:0000313" key="3">
    <source>
        <dbReference type="Proteomes" id="UP001231189"/>
    </source>
</evidence>
<proteinExistence type="predicted"/>
<name>A0AAD8VIZ8_LOLMU</name>
<organism evidence="2 3">
    <name type="scientific">Lolium multiflorum</name>
    <name type="common">Italian ryegrass</name>
    <name type="synonym">Lolium perenne subsp. multiflorum</name>
    <dbReference type="NCBI Taxonomy" id="4521"/>
    <lineage>
        <taxon>Eukaryota</taxon>
        <taxon>Viridiplantae</taxon>
        <taxon>Streptophyta</taxon>
        <taxon>Embryophyta</taxon>
        <taxon>Tracheophyta</taxon>
        <taxon>Spermatophyta</taxon>
        <taxon>Magnoliopsida</taxon>
        <taxon>Liliopsida</taxon>
        <taxon>Poales</taxon>
        <taxon>Poaceae</taxon>
        <taxon>BOP clade</taxon>
        <taxon>Pooideae</taxon>
        <taxon>Poodae</taxon>
        <taxon>Poeae</taxon>
        <taxon>Poeae Chloroplast Group 2 (Poeae type)</taxon>
        <taxon>Loliodinae</taxon>
        <taxon>Loliinae</taxon>
        <taxon>Lolium</taxon>
    </lineage>
</organism>
<feature type="region of interest" description="Disordered" evidence="1">
    <location>
        <begin position="1"/>
        <end position="48"/>
    </location>
</feature>
<dbReference type="InterPro" id="IPR021109">
    <property type="entry name" value="Peptidase_aspartic_dom_sf"/>
</dbReference>
<feature type="compositionally biased region" description="Basic and acidic residues" evidence="1">
    <location>
        <begin position="29"/>
        <end position="45"/>
    </location>
</feature>
<evidence type="ECO:0000256" key="1">
    <source>
        <dbReference type="SAM" id="MobiDB-lite"/>
    </source>
</evidence>
<protein>
    <submittedName>
        <fullName evidence="2">Uncharacterized protein</fullName>
    </submittedName>
</protein>
<dbReference type="CDD" id="cd00303">
    <property type="entry name" value="retropepsin_like"/>
    <property type="match status" value="1"/>
</dbReference>
<keyword evidence="3" id="KW-1185">Reference proteome</keyword>
<sequence length="497" mass="55981">MKGGANKVQEKRAVTRKATDSSAWPELDGDGRNRQGRARDGDKELTMATNWGSPRLDFLHEEGRGVAADLEVASEREGTAGGARSTLACGGGAMGFSPLRFFMEKGKKGEEGDHAGKVELVRWSRSSCALPGEDNSEQRQRGERFPRWQNAYIEKTPFPVKMKEYSVITSAVNKSVKKPIEPEEQIKVEPAIAIVKDLVTENVEDGHIIFCEDASNIVLHPNKSRKASVPMLSIRIGDHCYYGLCDIGASISVIPYELYTEIMHEIGSCELEDIDVVIRLANRETISPIGIARDVEVLCDCKKEKIVTKFAGESYEFNFSKFAKTPYKADLPNNDFRVEQCASIALAPNNPLQQHLEDSESEVFREERNELDEIFLRQPILKHDLPVQDLGTTPPPKEDPVFDLKPLPDNLKYAHIDDKKIYPVIISSKLSDFEEERKDEAEEWGNNSKSWDSPSDILLNRVEHNLEMIRNLMYEIDELKELVKKLIKNSSPPPPKE</sequence>
<dbReference type="Gene3D" id="2.40.70.10">
    <property type="entry name" value="Acid Proteases"/>
    <property type="match status" value="1"/>
</dbReference>
<gene>
    <name evidence="2" type="ORF">QYE76_033095</name>
</gene>
<dbReference type="EMBL" id="JAUUTY010000007">
    <property type="protein sequence ID" value="KAK1609422.1"/>
    <property type="molecule type" value="Genomic_DNA"/>
</dbReference>
<comment type="caution">
    <text evidence="2">The sequence shown here is derived from an EMBL/GenBank/DDBJ whole genome shotgun (WGS) entry which is preliminary data.</text>
</comment>
<dbReference type="Proteomes" id="UP001231189">
    <property type="component" value="Unassembled WGS sequence"/>
</dbReference>